<gene>
    <name evidence="3" type="primary">LOC116223262</name>
</gene>
<proteinExistence type="predicted"/>
<keyword evidence="2" id="KW-1185">Reference proteome</keyword>
<feature type="region of interest" description="Disordered" evidence="1">
    <location>
        <begin position="190"/>
        <end position="213"/>
    </location>
</feature>
<reference evidence="3" key="1">
    <citation type="submission" date="2025-08" db="UniProtKB">
        <authorList>
            <consortium name="RefSeq"/>
        </authorList>
    </citation>
    <scope>IDENTIFICATION</scope>
</reference>
<evidence type="ECO:0000313" key="3">
    <source>
        <dbReference type="RefSeq" id="XP_031435174.1"/>
    </source>
</evidence>
<evidence type="ECO:0000313" key="2">
    <source>
        <dbReference type="Proteomes" id="UP000515152"/>
    </source>
</evidence>
<dbReference type="Proteomes" id="UP000515152">
    <property type="component" value="Chromosome 13"/>
</dbReference>
<dbReference type="AlphaFoldDB" id="A0A6P8G713"/>
<dbReference type="OrthoDB" id="9996891at2759"/>
<sequence>MDYYHPYSYHKYYPMFSSGISQYTHWPSHFLPPIQPPSQLPVTLVVPSIGGPQETTGQTEFHFFYGSMPVQVSVPPWHYNKPLWSQPFVKPPLSQRLGPVKPNHSQPLTASWPDTFTLRGELRWGRLERVYGPRRELPDLVKEDLRRVYGTYPRTDVSISFQGGEFVVHGDPRVGEQEYRVEKKVVRQLESPEADSVSVTVEQRRKKRAKRVK</sequence>
<dbReference type="RefSeq" id="XP_031435174.1">
    <property type="nucleotide sequence ID" value="XM_031579314.2"/>
</dbReference>
<evidence type="ECO:0000256" key="1">
    <source>
        <dbReference type="SAM" id="MobiDB-lite"/>
    </source>
</evidence>
<protein>
    <submittedName>
        <fullName evidence="3">Uncharacterized protein LOC116223262</fullName>
    </submittedName>
</protein>
<name>A0A6P8G713_CLUHA</name>
<dbReference type="GeneID" id="116223262"/>
<organism evidence="2 3">
    <name type="scientific">Clupea harengus</name>
    <name type="common">Atlantic herring</name>
    <dbReference type="NCBI Taxonomy" id="7950"/>
    <lineage>
        <taxon>Eukaryota</taxon>
        <taxon>Metazoa</taxon>
        <taxon>Chordata</taxon>
        <taxon>Craniata</taxon>
        <taxon>Vertebrata</taxon>
        <taxon>Euteleostomi</taxon>
        <taxon>Actinopterygii</taxon>
        <taxon>Neopterygii</taxon>
        <taxon>Teleostei</taxon>
        <taxon>Clupei</taxon>
        <taxon>Clupeiformes</taxon>
        <taxon>Clupeoidei</taxon>
        <taxon>Clupeidae</taxon>
        <taxon>Clupea</taxon>
    </lineage>
</organism>
<accession>A0A6P8G713</accession>
<dbReference type="KEGG" id="char:116223262"/>
<feature type="compositionally biased region" description="Basic residues" evidence="1">
    <location>
        <begin position="204"/>
        <end position="213"/>
    </location>
</feature>